<gene>
    <name evidence="1" type="ORF">MLD38_034969</name>
</gene>
<organism evidence="1 2">
    <name type="scientific">Melastoma candidum</name>
    <dbReference type="NCBI Taxonomy" id="119954"/>
    <lineage>
        <taxon>Eukaryota</taxon>
        <taxon>Viridiplantae</taxon>
        <taxon>Streptophyta</taxon>
        <taxon>Embryophyta</taxon>
        <taxon>Tracheophyta</taxon>
        <taxon>Spermatophyta</taxon>
        <taxon>Magnoliopsida</taxon>
        <taxon>eudicotyledons</taxon>
        <taxon>Gunneridae</taxon>
        <taxon>Pentapetalae</taxon>
        <taxon>rosids</taxon>
        <taxon>malvids</taxon>
        <taxon>Myrtales</taxon>
        <taxon>Melastomataceae</taxon>
        <taxon>Melastomatoideae</taxon>
        <taxon>Melastomateae</taxon>
        <taxon>Melastoma</taxon>
    </lineage>
</organism>
<reference evidence="2" key="1">
    <citation type="journal article" date="2023" name="Front. Plant Sci.">
        <title>Chromosomal-level genome assembly of Melastoma candidum provides insights into trichome evolution.</title>
        <authorList>
            <person name="Zhong Y."/>
            <person name="Wu W."/>
            <person name="Sun C."/>
            <person name="Zou P."/>
            <person name="Liu Y."/>
            <person name="Dai S."/>
            <person name="Zhou R."/>
        </authorList>
    </citation>
    <scope>NUCLEOTIDE SEQUENCE [LARGE SCALE GENOMIC DNA]</scope>
</reference>
<evidence type="ECO:0000313" key="1">
    <source>
        <dbReference type="EMBL" id="KAI4321606.1"/>
    </source>
</evidence>
<sequence>MDSGEFDFVKYEKSKALRRYIVSRKLGTLIRVTESLCVLFLFGYYLSDVSLVIDVGHGFLLRQLKALITPLSAFLLGNGIVLVVFVLSGGGKVCGEVDDQDDEGIAVFRHVCKELESLEKSSPGESCPLRTGTNSPEVTGSEEMIIFSLSTEEVEEVTVVPRDVDEIPTAVKEMAAESDTKPREDETGSPTGCDGKIETDSPIIPVERSSSNNRGVLGRSNSEVTSSGKRASKTALGRWASENGRVPATGGDHGHSPIPSQQSSDDDLSIVEFNLKVERYIAGKKWLLWKEKVADCD</sequence>
<dbReference type="Proteomes" id="UP001057402">
    <property type="component" value="Chromosome 10"/>
</dbReference>
<evidence type="ECO:0000313" key="2">
    <source>
        <dbReference type="Proteomes" id="UP001057402"/>
    </source>
</evidence>
<name>A0ACB9MC62_9MYRT</name>
<accession>A0ACB9MC62</accession>
<comment type="caution">
    <text evidence="1">The sequence shown here is derived from an EMBL/GenBank/DDBJ whole genome shotgun (WGS) entry which is preliminary data.</text>
</comment>
<protein>
    <submittedName>
        <fullName evidence="1">Uncharacterized protein</fullName>
    </submittedName>
</protein>
<proteinExistence type="predicted"/>
<keyword evidence="2" id="KW-1185">Reference proteome</keyword>
<dbReference type="EMBL" id="CM042889">
    <property type="protein sequence ID" value="KAI4321606.1"/>
    <property type="molecule type" value="Genomic_DNA"/>
</dbReference>